<dbReference type="HOGENOM" id="CLU_3144259_0_0_1"/>
<protein>
    <submittedName>
        <fullName evidence="2">Uncharacterized protein</fullName>
    </submittedName>
</protein>
<feature type="region of interest" description="Disordered" evidence="1">
    <location>
        <begin position="1"/>
        <end position="49"/>
    </location>
</feature>
<accession>E3NUN4</accession>
<dbReference type="EMBL" id="DS270621">
    <property type="protein sequence ID" value="EFO96029.1"/>
    <property type="molecule type" value="Genomic_DNA"/>
</dbReference>
<gene>
    <name evidence="2" type="ORF">CRE_21696</name>
</gene>
<proteinExistence type="predicted"/>
<sequence>MSRVRVQRTAHHDLPHRSNSDGSDPHHQPRPGGRSDPHRRAPRCPKPAR</sequence>
<evidence type="ECO:0000256" key="1">
    <source>
        <dbReference type="SAM" id="MobiDB-lite"/>
    </source>
</evidence>
<dbReference type="InParanoid" id="E3NUN4"/>
<dbReference type="Proteomes" id="UP000008281">
    <property type="component" value="Unassembled WGS sequence"/>
</dbReference>
<evidence type="ECO:0000313" key="2">
    <source>
        <dbReference type="EMBL" id="EFO96029.1"/>
    </source>
</evidence>
<organism evidence="3">
    <name type="scientific">Caenorhabditis remanei</name>
    <name type="common">Caenorhabditis vulgaris</name>
    <dbReference type="NCBI Taxonomy" id="31234"/>
    <lineage>
        <taxon>Eukaryota</taxon>
        <taxon>Metazoa</taxon>
        <taxon>Ecdysozoa</taxon>
        <taxon>Nematoda</taxon>
        <taxon>Chromadorea</taxon>
        <taxon>Rhabditida</taxon>
        <taxon>Rhabditina</taxon>
        <taxon>Rhabditomorpha</taxon>
        <taxon>Rhabditoidea</taxon>
        <taxon>Rhabditidae</taxon>
        <taxon>Peloderinae</taxon>
        <taxon>Caenorhabditis</taxon>
    </lineage>
</organism>
<name>E3NUN4_CAERE</name>
<dbReference type="AlphaFoldDB" id="E3NUN4"/>
<evidence type="ECO:0000313" key="3">
    <source>
        <dbReference type="Proteomes" id="UP000008281"/>
    </source>
</evidence>
<reference evidence="2" key="1">
    <citation type="submission" date="2007-07" db="EMBL/GenBank/DDBJ databases">
        <title>PCAP assembly of the Caenorhabditis remanei genome.</title>
        <authorList>
            <consortium name="The Caenorhabditis remanei Sequencing Consortium"/>
            <person name="Wilson R.K."/>
        </authorList>
    </citation>
    <scope>NUCLEOTIDE SEQUENCE [LARGE SCALE GENOMIC DNA]</scope>
    <source>
        <strain evidence="2">PB4641</strain>
    </source>
</reference>
<feature type="compositionally biased region" description="Basic and acidic residues" evidence="1">
    <location>
        <begin position="10"/>
        <end position="39"/>
    </location>
</feature>
<keyword evidence="3" id="KW-1185">Reference proteome</keyword>
<feature type="compositionally biased region" description="Basic residues" evidence="1">
    <location>
        <begin position="40"/>
        <end position="49"/>
    </location>
</feature>